<protein>
    <recommendedName>
        <fullName evidence="4">TIGR00153 family protein</fullName>
    </recommendedName>
</protein>
<reference evidence="3" key="1">
    <citation type="submission" date="2016-10" db="EMBL/GenBank/DDBJ databases">
        <authorList>
            <person name="Varghese N."/>
        </authorList>
    </citation>
    <scope>NUCLEOTIDE SEQUENCE [LARGE SCALE GENOMIC DNA]</scope>
    <source>
        <strain evidence="3">DSM 17980</strain>
    </source>
</reference>
<sequence length="226" mass="25742">MNRNLFGQAVGVLPNPHWERIPLAKRNQQLFDYLVQIADNVRNAAAEFERGLHNLSHPEALAASIKHMEVRGDDLTSDMVSLLNATYITPLEREDFLALAIKMDDVVDGLEACTVRFDLYRVTSATPPMFDFARNIVDSAREVHEAIAKLNARRLLDIREHTLRINHLEKSGDELLRDSLRALFQDRDRDVLEVIKLKEVYEILEGITDRCQDVADVLDSVIVKNA</sequence>
<comment type="similarity">
    <text evidence="1">Belongs to the UPF0111 family.</text>
</comment>
<evidence type="ECO:0000313" key="3">
    <source>
        <dbReference type="Proteomes" id="UP000183508"/>
    </source>
</evidence>
<dbReference type="PANTHER" id="PTHR37298:SF1">
    <property type="entry name" value="UPF0111 PROTEIN YKAA"/>
    <property type="match status" value="1"/>
</dbReference>
<organism evidence="2 3">
    <name type="scientific">Alicyclobacillus macrosporangiidus</name>
    <dbReference type="NCBI Taxonomy" id="392015"/>
    <lineage>
        <taxon>Bacteria</taxon>
        <taxon>Bacillati</taxon>
        <taxon>Bacillota</taxon>
        <taxon>Bacilli</taxon>
        <taxon>Bacillales</taxon>
        <taxon>Alicyclobacillaceae</taxon>
        <taxon>Alicyclobacillus</taxon>
    </lineage>
</organism>
<keyword evidence="3" id="KW-1185">Reference proteome</keyword>
<dbReference type="eggNOG" id="COG1392">
    <property type="taxonomic scope" value="Bacteria"/>
</dbReference>
<dbReference type="InterPro" id="IPR052912">
    <property type="entry name" value="UPF0111_domain"/>
</dbReference>
<dbReference type="STRING" id="392015.SAMN05421543_10979"/>
<dbReference type="Gene3D" id="1.20.58.220">
    <property type="entry name" value="Phosphate transport system protein phou homolog 2, domain 2"/>
    <property type="match status" value="1"/>
</dbReference>
<dbReference type="EMBL" id="FPBV01000009">
    <property type="protein sequence ID" value="SFU82566.1"/>
    <property type="molecule type" value="Genomic_DNA"/>
</dbReference>
<dbReference type="Pfam" id="PF01865">
    <property type="entry name" value="PhoU_div"/>
    <property type="match status" value="1"/>
</dbReference>
<dbReference type="InterPro" id="IPR038078">
    <property type="entry name" value="PhoU-like_sf"/>
</dbReference>
<dbReference type="PANTHER" id="PTHR37298">
    <property type="entry name" value="UPF0111 PROTEIN YKAA"/>
    <property type="match status" value="1"/>
</dbReference>
<name>A0A1I7JBP3_9BACL</name>
<evidence type="ECO:0000256" key="1">
    <source>
        <dbReference type="ARBA" id="ARBA00008591"/>
    </source>
</evidence>
<proteinExistence type="inferred from homology"/>
<evidence type="ECO:0000313" key="2">
    <source>
        <dbReference type="EMBL" id="SFU82566.1"/>
    </source>
</evidence>
<gene>
    <name evidence="2" type="ORF">SAMN05421543_10979</name>
</gene>
<accession>A0A1I7JBP3</accession>
<evidence type="ECO:0008006" key="4">
    <source>
        <dbReference type="Google" id="ProtNLM"/>
    </source>
</evidence>
<dbReference type="Proteomes" id="UP000183508">
    <property type="component" value="Unassembled WGS sequence"/>
</dbReference>
<dbReference type="InterPro" id="IPR018445">
    <property type="entry name" value="Put_Phosphate_transp_reg"/>
</dbReference>
<dbReference type="AlphaFoldDB" id="A0A1I7JBP3"/>